<proteinExistence type="inferred from homology"/>
<dbReference type="PROSITE" id="PS00816">
    <property type="entry name" value="AIPM_HOMOCIT_SYNTH_2"/>
    <property type="match status" value="1"/>
</dbReference>
<dbReference type="CDD" id="cd07939">
    <property type="entry name" value="DRE_TIM_NifV"/>
    <property type="match status" value="1"/>
</dbReference>
<keyword evidence="1 2" id="KW-0808">Transferase</keyword>
<sequence>MKWERMNLDWFNQEGAKVYIVDTTLRDGEQTAGVVFSNEEKIQIAKYLDQIGVDQIEAGIPVMGGFEKDCIKEIVGLGLKASIMAWNRAVIDDIKESLSCGVDAVAISISTSDIHIEYKLRTTRQDVLKRMSDAVKFAKDNGVYVSVNAEDASRSDIDFLTEFALVAKHAGADRLRFCDTVGILTPLSTYRYISTLKEAVGIDIEMHTHNDFGMATANALAGVYAGANYVGVTVNGLGERAGNACLQEVIMGLKYLMRIDMPQDTRLFREVAEFVARASGRPLPVSKPIVGTNIFAHESGIHGDGVLKNPLTYEVFSPEEVGLERQIVIGKHSGTAALKAKFMEYDIEITEEEARDILSRVREKSIELKRPLFDKELRVIYEEYKKERG</sequence>
<dbReference type="SUPFAM" id="SSF51569">
    <property type="entry name" value="Aldolase"/>
    <property type="match status" value="1"/>
</dbReference>
<dbReference type="PANTHER" id="PTHR42880:SF1">
    <property type="entry name" value="ISOPROPYLMALATE_HOMOCITRATE_CITRAMALATE SYNTHASE FAMILY PROTEIN"/>
    <property type="match status" value="1"/>
</dbReference>
<dbReference type="PROSITE" id="PS50991">
    <property type="entry name" value="PYR_CT"/>
    <property type="match status" value="1"/>
</dbReference>
<protein>
    <submittedName>
        <fullName evidence="4">Homocitrate synthase NifV</fullName>
    </submittedName>
</protein>
<dbReference type="PROSITE" id="PS00815">
    <property type="entry name" value="AIPM_HOMOCIT_SYNTH_1"/>
    <property type="match status" value="1"/>
</dbReference>
<name>A0A1M5M6G6_9FIRM</name>
<dbReference type="InterPro" id="IPR013477">
    <property type="entry name" value="NifV/FrbC"/>
</dbReference>
<dbReference type="GO" id="GO:0046912">
    <property type="term" value="F:acyltransferase activity, acyl groups converted into alkyl on transfer"/>
    <property type="evidence" value="ECO:0007669"/>
    <property type="project" value="InterPro"/>
</dbReference>
<dbReference type="Gene3D" id="3.20.20.70">
    <property type="entry name" value="Aldolase class I"/>
    <property type="match status" value="1"/>
</dbReference>
<keyword evidence="5" id="KW-1185">Reference proteome</keyword>
<feature type="domain" description="Pyruvate carboxyltransferase" evidence="3">
    <location>
        <begin position="18"/>
        <end position="269"/>
    </location>
</feature>
<dbReference type="InterPro" id="IPR000891">
    <property type="entry name" value="PYR_CT"/>
</dbReference>
<evidence type="ECO:0000256" key="2">
    <source>
        <dbReference type="RuleBase" id="RU003523"/>
    </source>
</evidence>
<gene>
    <name evidence="4" type="ORF">SAMN02745221_00850</name>
</gene>
<dbReference type="AlphaFoldDB" id="A0A1M5M6G6"/>
<dbReference type="InterPro" id="IPR054691">
    <property type="entry name" value="LeuA/HCS_post-cat"/>
</dbReference>
<reference evidence="5" key="1">
    <citation type="submission" date="2016-11" db="EMBL/GenBank/DDBJ databases">
        <authorList>
            <person name="Varghese N."/>
            <person name="Submissions S."/>
        </authorList>
    </citation>
    <scope>NUCLEOTIDE SEQUENCE [LARGE SCALE GENOMIC DNA]</scope>
    <source>
        <strain evidence="5">DSM 11003</strain>
    </source>
</reference>
<accession>A0A1M5M6G6</accession>
<organism evidence="4 5">
    <name type="scientific">Thermosyntropha lipolytica DSM 11003</name>
    <dbReference type="NCBI Taxonomy" id="1123382"/>
    <lineage>
        <taxon>Bacteria</taxon>
        <taxon>Bacillati</taxon>
        <taxon>Bacillota</taxon>
        <taxon>Clostridia</taxon>
        <taxon>Eubacteriales</taxon>
        <taxon>Syntrophomonadaceae</taxon>
        <taxon>Thermosyntropha</taxon>
    </lineage>
</organism>
<evidence type="ECO:0000256" key="1">
    <source>
        <dbReference type="ARBA" id="ARBA00022679"/>
    </source>
</evidence>
<dbReference type="Pfam" id="PF00682">
    <property type="entry name" value="HMGL-like"/>
    <property type="match status" value="1"/>
</dbReference>
<dbReference type="RefSeq" id="WP_242939000.1">
    <property type="nucleotide sequence ID" value="NZ_FQWY01000010.1"/>
</dbReference>
<dbReference type="Pfam" id="PF22617">
    <property type="entry name" value="HCS_D2"/>
    <property type="match status" value="1"/>
</dbReference>
<evidence type="ECO:0000259" key="3">
    <source>
        <dbReference type="PROSITE" id="PS50991"/>
    </source>
</evidence>
<dbReference type="Gene3D" id="1.10.238.260">
    <property type="match status" value="1"/>
</dbReference>
<dbReference type="EMBL" id="FQWY01000010">
    <property type="protein sequence ID" value="SHG72866.1"/>
    <property type="molecule type" value="Genomic_DNA"/>
</dbReference>
<dbReference type="InterPro" id="IPR013785">
    <property type="entry name" value="Aldolase_TIM"/>
</dbReference>
<dbReference type="NCBIfam" id="TIGR02660">
    <property type="entry name" value="nifV_homocitr"/>
    <property type="match status" value="1"/>
</dbReference>
<dbReference type="Proteomes" id="UP000242329">
    <property type="component" value="Unassembled WGS sequence"/>
</dbReference>
<dbReference type="InterPro" id="IPR002034">
    <property type="entry name" value="AIPM/Hcit_synth_CS"/>
</dbReference>
<dbReference type="GO" id="GO:0019752">
    <property type="term" value="P:carboxylic acid metabolic process"/>
    <property type="evidence" value="ECO:0007669"/>
    <property type="project" value="InterPro"/>
</dbReference>
<evidence type="ECO:0000313" key="5">
    <source>
        <dbReference type="Proteomes" id="UP000242329"/>
    </source>
</evidence>
<evidence type="ECO:0000313" key="4">
    <source>
        <dbReference type="EMBL" id="SHG72866.1"/>
    </source>
</evidence>
<comment type="similarity">
    <text evidence="2">Belongs to the alpha-IPM synthase/homocitrate synthase family.</text>
</comment>
<dbReference type="STRING" id="1123382.SAMN02745221_00850"/>
<dbReference type="FunFam" id="1.10.238.260:FF:000001">
    <property type="entry name" value="2-isopropylmalate synthase"/>
    <property type="match status" value="1"/>
</dbReference>
<dbReference type="PANTHER" id="PTHR42880">
    <property type="entry name" value="HOMOCITRATE SYNTHASE"/>
    <property type="match status" value="1"/>
</dbReference>